<dbReference type="InterPro" id="IPR008978">
    <property type="entry name" value="HSP20-like_chaperone"/>
</dbReference>
<evidence type="ECO:0000313" key="1">
    <source>
        <dbReference type="EMBL" id="KAJ4463220.1"/>
    </source>
</evidence>
<proteinExistence type="predicted"/>
<evidence type="ECO:0000313" key="2">
    <source>
        <dbReference type="Proteomes" id="UP001150238"/>
    </source>
</evidence>
<dbReference type="AlphaFoldDB" id="A0A9W8ZQV8"/>
<protein>
    <recommendedName>
        <fullName evidence="3">SHSP domain-containing protein</fullName>
    </recommendedName>
</protein>
<dbReference type="Proteomes" id="UP001150238">
    <property type="component" value="Unassembled WGS sequence"/>
</dbReference>
<reference evidence="1" key="2">
    <citation type="journal article" date="2023" name="Proc. Natl. Acad. Sci. U.S.A.">
        <title>A global phylogenomic analysis of the shiitake genus Lentinula.</title>
        <authorList>
            <person name="Sierra-Patev S."/>
            <person name="Min B."/>
            <person name="Naranjo-Ortiz M."/>
            <person name="Looney B."/>
            <person name="Konkel Z."/>
            <person name="Slot J.C."/>
            <person name="Sakamoto Y."/>
            <person name="Steenwyk J.L."/>
            <person name="Rokas A."/>
            <person name="Carro J."/>
            <person name="Camarero S."/>
            <person name="Ferreira P."/>
            <person name="Molpeceres G."/>
            <person name="Ruiz-Duenas F.J."/>
            <person name="Serrano A."/>
            <person name="Henrissat B."/>
            <person name="Drula E."/>
            <person name="Hughes K.W."/>
            <person name="Mata J.L."/>
            <person name="Ishikawa N.K."/>
            <person name="Vargas-Isla R."/>
            <person name="Ushijima S."/>
            <person name="Smith C.A."/>
            <person name="Donoghue J."/>
            <person name="Ahrendt S."/>
            <person name="Andreopoulos W."/>
            <person name="He G."/>
            <person name="LaButti K."/>
            <person name="Lipzen A."/>
            <person name="Ng V."/>
            <person name="Riley R."/>
            <person name="Sandor L."/>
            <person name="Barry K."/>
            <person name="Martinez A.T."/>
            <person name="Xiao Y."/>
            <person name="Gibbons J.G."/>
            <person name="Terashima K."/>
            <person name="Grigoriev I.V."/>
            <person name="Hibbett D."/>
        </authorList>
    </citation>
    <scope>NUCLEOTIDE SEQUENCE</scope>
    <source>
        <strain evidence="1">Sp2 HRB7682 ss15</strain>
    </source>
</reference>
<dbReference type="SUPFAM" id="SSF49764">
    <property type="entry name" value="HSP20-like chaperones"/>
    <property type="match status" value="1"/>
</dbReference>
<gene>
    <name evidence="1" type="ORF">C8J55DRAFT_494503</name>
</gene>
<comment type="caution">
    <text evidence="1">The sequence shown here is derived from an EMBL/GenBank/DDBJ whole genome shotgun (WGS) entry which is preliminary data.</text>
</comment>
<evidence type="ECO:0008006" key="3">
    <source>
        <dbReference type="Google" id="ProtNLM"/>
    </source>
</evidence>
<dbReference type="CDD" id="cd06464">
    <property type="entry name" value="ACD_sHsps-like"/>
    <property type="match status" value="1"/>
</dbReference>
<name>A0A9W8ZQV8_9AGAR</name>
<reference evidence="1" key="1">
    <citation type="submission" date="2022-08" db="EMBL/GenBank/DDBJ databases">
        <authorList>
            <consortium name="DOE Joint Genome Institute"/>
            <person name="Min B."/>
            <person name="Riley R."/>
            <person name="Sierra-Patev S."/>
            <person name="Naranjo-Ortiz M."/>
            <person name="Looney B."/>
            <person name="Konkel Z."/>
            <person name="Slot J.C."/>
            <person name="Sakamoto Y."/>
            <person name="Steenwyk J.L."/>
            <person name="Rokas A."/>
            <person name="Carro J."/>
            <person name="Camarero S."/>
            <person name="Ferreira P."/>
            <person name="Molpeceres G."/>
            <person name="Ruiz-Duenas F.J."/>
            <person name="Serrano A."/>
            <person name="Henrissat B."/>
            <person name="Drula E."/>
            <person name="Hughes K.W."/>
            <person name="Mata J.L."/>
            <person name="Ishikawa N.K."/>
            <person name="Vargas-Isla R."/>
            <person name="Ushijima S."/>
            <person name="Smith C.A."/>
            <person name="Ahrendt S."/>
            <person name="Andreopoulos W."/>
            <person name="He G."/>
            <person name="Labutti K."/>
            <person name="Lipzen A."/>
            <person name="Ng V."/>
            <person name="Sandor L."/>
            <person name="Barry K."/>
            <person name="Martinez A.T."/>
            <person name="Xiao Y."/>
            <person name="Gibbons J.G."/>
            <person name="Terashima K."/>
            <person name="Hibbett D.S."/>
            <person name="Grigoriev I.V."/>
        </authorList>
    </citation>
    <scope>NUCLEOTIDE SEQUENCE</scope>
    <source>
        <strain evidence="1">Sp2 HRB7682 ss15</strain>
    </source>
</reference>
<sequence>MSHLTFEPIIRSLRTLSPYYINIPRMDTDYDAERGVVWAFVELPGVHRENLKVILANDPIIGQRGIQIWGFTLPPDSQFAGVSSNYGDSMAPMTDPSMSLAFGYGTPPNLTLHERKYGEFFRFLPVPTMTKAREIYVELNAGVLTISFICQKPMINKRISESLRN</sequence>
<dbReference type="Gene3D" id="2.60.40.790">
    <property type="match status" value="1"/>
</dbReference>
<dbReference type="EMBL" id="JANVFS010000083">
    <property type="protein sequence ID" value="KAJ4463220.1"/>
    <property type="molecule type" value="Genomic_DNA"/>
</dbReference>
<organism evidence="1 2">
    <name type="scientific">Lentinula lateritia</name>
    <dbReference type="NCBI Taxonomy" id="40482"/>
    <lineage>
        <taxon>Eukaryota</taxon>
        <taxon>Fungi</taxon>
        <taxon>Dikarya</taxon>
        <taxon>Basidiomycota</taxon>
        <taxon>Agaricomycotina</taxon>
        <taxon>Agaricomycetes</taxon>
        <taxon>Agaricomycetidae</taxon>
        <taxon>Agaricales</taxon>
        <taxon>Marasmiineae</taxon>
        <taxon>Omphalotaceae</taxon>
        <taxon>Lentinula</taxon>
    </lineage>
</organism>
<accession>A0A9W8ZQV8</accession>